<dbReference type="Pfam" id="PF00679">
    <property type="entry name" value="EFG_C"/>
    <property type="match status" value="1"/>
</dbReference>
<evidence type="ECO:0000256" key="2">
    <source>
        <dbReference type="ARBA" id="ARBA00022917"/>
    </source>
</evidence>
<comment type="similarity">
    <text evidence="6">Belongs to the TRAFAC class translation factor GTPase superfamily. Classic translation factor GTPase family. EF-G/EF-2 subfamily.</text>
</comment>
<dbReference type="HAMAP" id="MF_03059">
    <property type="entry name" value="mEF_G_2"/>
    <property type="match status" value="1"/>
</dbReference>
<dbReference type="SUPFAM" id="SSF52540">
    <property type="entry name" value="P-loop containing nucleoside triphosphate hydrolases"/>
    <property type="match status" value="1"/>
</dbReference>
<dbReference type="Gene3D" id="2.40.30.10">
    <property type="entry name" value="Translation factors"/>
    <property type="match status" value="1"/>
</dbReference>
<dbReference type="GO" id="GO:0032790">
    <property type="term" value="P:ribosome disassembly"/>
    <property type="evidence" value="ECO:0000318"/>
    <property type="project" value="GO_Central"/>
</dbReference>
<sequence>MVVYLIKASTMHCSPFKVCALQSWLITRISSKSLSSVSCLAHTSTPWKTARSYPSEFSRPCPTRIHLKNTNSCLFSASAHSQHSSATIDPQFIRNLGIIAHIDAGKTTTTERMLYYVGYTKRLGNVDEGSTVTDYLKTEKERGITIQSACIPLAWKNHRLNLIDTPGHVDFTIEVERSLRVLDGAVCVLDGVAGVEAQTETVWAQSNRYSIPRIAFVNKLDRDGASFKNTVHAMSKRLGGWGKPAIIQLPIFRNGHGVLVTDSHGGGKLEGIVDLLTMERLDWFKDPSSGGVVTRSQLTLGEKEWALVYEDAVKYRNMLIETLSEMDDGIVNVFLECDGDHAQVPAKEIQNACRRATISGQAVPVLCGASFRNIGVQPILDAIVNYLPSPMDAPSAIATLSNGSQQHILLKDPNMTALAFKVVHDSSRGPLVYVRVYSGTLESRSILHIAGSSTGIGRDCKPIKERATKLLELYADDYDEIPLISAGNIGAIVGLKHVKTGDTLLASTDKRAIQLHSIPIPPPVFVRSCEAESISSEKAMAAALESLCREDPSLTVTVNDETGQTLLSGMGELHLEIAGERLQEVYNVKCNLGKVEISYRETLQAGQTYSHEMVYDSQVFGKHFKCTVELEMESIDNTDAGESISLATDGIIVDARLKEHQITLAEDGRQLTAFAPLSELSEAAEMGIRGALSRGPILGLPVSQVSVRVKQVSLFNPEISTPSSVRTAAYNCVRAIFQTADKRIIEPVMDLSVRVANQYVGSITKDLTGTRKGQVLGVNAMDLDGADSNNSSEKHVIHARVPLAGLVGYSSQLRALTAGTGEFLMALHGYEPMSHDKEELLIRTMRGY</sequence>
<feature type="binding site" evidence="6">
    <location>
        <begin position="164"/>
        <end position="168"/>
    </location>
    <ligand>
        <name>GTP</name>
        <dbReference type="ChEBI" id="CHEBI:37565"/>
    </ligand>
</feature>
<keyword evidence="2 6" id="KW-0648">Protein biosynthesis</keyword>
<dbReference type="InterPro" id="IPR020568">
    <property type="entry name" value="Ribosomal_Su5_D2-typ_SF"/>
</dbReference>
<dbReference type="GO" id="GO:0005525">
    <property type="term" value="F:GTP binding"/>
    <property type="evidence" value="ECO:0007669"/>
    <property type="project" value="UniProtKB-UniRule"/>
</dbReference>
<dbReference type="InterPro" id="IPR000640">
    <property type="entry name" value="EFG_V-like"/>
</dbReference>
<dbReference type="Gene3D" id="3.30.70.870">
    <property type="entry name" value="Elongation Factor G (Translational Gtpase), domain 3"/>
    <property type="match status" value="1"/>
</dbReference>
<dbReference type="CDD" id="cd03713">
    <property type="entry name" value="EFG_mtEFG_C"/>
    <property type="match status" value="1"/>
</dbReference>
<dbReference type="CDD" id="cd16262">
    <property type="entry name" value="EFG_III"/>
    <property type="match status" value="1"/>
</dbReference>
<dbReference type="SUPFAM" id="SSF54980">
    <property type="entry name" value="EF-G C-terminal domain-like"/>
    <property type="match status" value="2"/>
</dbReference>
<dbReference type="Pfam" id="PF14492">
    <property type="entry name" value="EFG_III"/>
    <property type="match status" value="1"/>
</dbReference>
<keyword evidence="3 6" id="KW-0496">Mitochondrion</keyword>
<keyword evidence="9" id="KW-1185">Reference proteome</keyword>
<gene>
    <name evidence="6" type="primary">MEF2</name>
    <name evidence="8" type="ORF">BATDEDRAFT_20222</name>
</gene>
<dbReference type="PROSITE" id="PS51722">
    <property type="entry name" value="G_TR_2"/>
    <property type="match status" value="1"/>
</dbReference>
<evidence type="ECO:0000313" key="9">
    <source>
        <dbReference type="Proteomes" id="UP000007241"/>
    </source>
</evidence>
<dbReference type="Gene3D" id="3.30.230.10">
    <property type="match status" value="1"/>
</dbReference>
<dbReference type="PANTHER" id="PTHR43261:SF1">
    <property type="entry name" value="RIBOSOME-RELEASING FACTOR 2, MITOCHONDRIAL"/>
    <property type="match status" value="1"/>
</dbReference>
<comment type="subcellular location">
    <subcellularLocation>
        <location evidence="6">Mitochondrion</location>
    </subcellularLocation>
</comment>
<dbReference type="PRINTS" id="PR00315">
    <property type="entry name" value="ELONGATNFCT"/>
</dbReference>
<dbReference type="InterPro" id="IPR041095">
    <property type="entry name" value="EFG_II"/>
</dbReference>
<dbReference type="PANTHER" id="PTHR43261">
    <property type="entry name" value="TRANSLATION ELONGATION FACTOR G-RELATED"/>
    <property type="match status" value="1"/>
</dbReference>
<dbReference type="InterPro" id="IPR035647">
    <property type="entry name" value="EFG_III/V"/>
</dbReference>
<dbReference type="GeneID" id="18237472"/>
<dbReference type="SUPFAM" id="SSF54211">
    <property type="entry name" value="Ribosomal protein S5 domain 2-like"/>
    <property type="match status" value="1"/>
</dbReference>
<feature type="binding site" evidence="6">
    <location>
        <begin position="100"/>
        <end position="107"/>
    </location>
    <ligand>
        <name>GTP</name>
        <dbReference type="ChEBI" id="CHEBI:37565"/>
    </ligand>
</feature>
<organism evidence="8 9">
    <name type="scientific">Batrachochytrium dendrobatidis (strain JAM81 / FGSC 10211)</name>
    <name type="common">Frog chytrid fungus</name>
    <dbReference type="NCBI Taxonomy" id="684364"/>
    <lineage>
        <taxon>Eukaryota</taxon>
        <taxon>Fungi</taxon>
        <taxon>Fungi incertae sedis</taxon>
        <taxon>Chytridiomycota</taxon>
        <taxon>Chytridiomycota incertae sedis</taxon>
        <taxon>Chytridiomycetes</taxon>
        <taxon>Rhizophydiales</taxon>
        <taxon>Rhizophydiales incertae sedis</taxon>
        <taxon>Batrachochytrium</taxon>
    </lineage>
</organism>
<dbReference type="FunFam" id="3.40.50.300:FF:000514">
    <property type="entry name" value="Ribosome-releasing factor 2, mitochondrial"/>
    <property type="match status" value="1"/>
</dbReference>
<feature type="binding site" evidence="6">
    <location>
        <begin position="218"/>
        <end position="221"/>
    </location>
    <ligand>
        <name>GTP</name>
        <dbReference type="ChEBI" id="CHEBI:37565"/>
    </ligand>
</feature>
<dbReference type="InterPro" id="IPR030851">
    <property type="entry name" value="EFG2"/>
</dbReference>
<evidence type="ECO:0000313" key="8">
    <source>
        <dbReference type="EMBL" id="EGF78927.1"/>
    </source>
</evidence>
<evidence type="ECO:0000256" key="4">
    <source>
        <dbReference type="ARBA" id="ARBA00023134"/>
    </source>
</evidence>
<dbReference type="InterPro" id="IPR053905">
    <property type="entry name" value="EF-G-like_DII"/>
</dbReference>
<evidence type="ECO:0000256" key="5">
    <source>
        <dbReference type="ARBA" id="ARBA00024731"/>
    </source>
</evidence>
<dbReference type="PROSITE" id="PS00301">
    <property type="entry name" value="G_TR_1"/>
    <property type="match status" value="1"/>
</dbReference>
<dbReference type="InterPro" id="IPR035649">
    <property type="entry name" value="EFG_V"/>
</dbReference>
<dbReference type="GO" id="GO:0003924">
    <property type="term" value="F:GTPase activity"/>
    <property type="evidence" value="ECO:0000318"/>
    <property type="project" value="GO_Central"/>
</dbReference>
<dbReference type="FunCoup" id="F4P6Y6">
    <property type="interactions" value="70"/>
</dbReference>
<dbReference type="Pfam" id="PF00009">
    <property type="entry name" value="GTP_EFTU"/>
    <property type="match status" value="1"/>
</dbReference>
<dbReference type="GO" id="GO:0032543">
    <property type="term" value="P:mitochondrial translation"/>
    <property type="evidence" value="ECO:0000318"/>
    <property type="project" value="GO_Central"/>
</dbReference>
<proteinExistence type="inferred from homology"/>
<evidence type="ECO:0000256" key="1">
    <source>
        <dbReference type="ARBA" id="ARBA00022741"/>
    </source>
</evidence>
<dbReference type="SUPFAM" id="SSF50447">
    <property type="entry name" value="Translation proteins"/>
    <property type="match status" value="1"/>
</dbReference>
<feature type="domain" description="Tr-type G" evidence="7">
    <location>
        <begin position="91"/>
        <end position="391"/>
    </location>
</feature>
<dbReference type="CDD" id="cd01886">
    <property type="entry name" value="EF-G"/>
    <property type="match status" value="1"/>
</dbReference>
<evidence type="ECO:0000259" key="7">
    <source>
        <dbReference type="PROSITE" id="PS51722"/>
    </source>
</evidence>
<dbReference type="InterPro" id="IPR009022">
    <property type="entry name" value="EFG_III"/>
</dbReference>
<dbReference type="AlphaFoldDB" id="F4P6Y6"/>
<dbReference type="Proteomes" id="UP000007241">
    <property type="component" value="Unassembled WGS sequence"/>
</dbReference>
<dbReference type="InterPro" id="IPR027417">
    <property type="entry name" value="P-loop_NTPase"/>
</dbReference>
<dbReference type="Gene3D" id="3.40.50.300">
    <property type="entry name" value="P-loop containing nucleotide triphosphate hydrolases"/>
    <property type="match status" value="1"/>
</dbReference>
<dbReference type="HOGENOM" id="CLU_002794_4_1_1"/>
<protein>
    <recommendedName>
        <fullName evidence="6">Ribosome-releasing factor 2, mitochondrial</fullName>
        <shortName evidence="6">RRF2mt</shortName>
    </recommendedName>
    <alternativeName>
        <fullName evidence="6">Elongation factor G 2, mitochondrial</fullName>
        <shortName evidence="6">EF-G2mt</shortName>
        <shortName evidence="6">mEF-G 2</shortName>
    </alternativeName>
</protein>
<evidence type="ECO:0000256" key="6">
    <source>
        <dbReference type="HAMAP-Rule" id="MF_03059"/>
    </source>
</evidence>
<evidence type="ECO:0000256" key="3">
    <source>
        <dbReference type="ARBA" id="ARBA00023128"/>
    </source>
</evidence>
<dbReference type="RefSeq" id="XP_006680297.1">
    <property type="nucleotide sequence ID" value="XM_006680234.1"/>
</dbReference>
<dbReference type="EMBL" id="GL882887">
    <property type="protein sequence ID" value="EGF78927.1"/>
    <property type="molecule type" value="Genomic_DNA"/>
</dbReference>
<dbReference type="Pfam" id="PF22042">
    <property type="entry name" value="EF-G_D2"/>
    <property type="match status" value="1"/>
</dbReference>
<dbReference type="Gene3D" id="3.30.70.240">
    <property type="match status" value="1"/>
</dbReference>
<dbReference type="InParanoid" id="F4P6Y6"/>
<comment type="function">
    <text evidence="6">Mitochondrial GTPase that mediates the disassembly of ribosomes from messenger RNA at the termination of mitochondrial protein biosynthesis. Not involved in the GTP-dependent ribosomal translocation step during translation elongation.</text>
</comment>
<dbReference type="InterPro" id="IPR014721">
    <property type="entry name" value="Ribsml_uS5_D2-typ_fold_subgr"/>
</dbReference>
<dbReference type="InterPro" id="IPR031157">
    <property type="entry name" value="G_TR_CS"/>
</dbReference>
<reference evidence="8 9" key="1">
    <citation type="submission" date="2009-12" db="EMBL/GenBank/DDBJ databases">
        <title>The draft genome of Batrachochytrium dendrobatidis.</title>
        <authorList>
            <consortium name="US DOE Joint Genome Institute (JGI-PGF)"/>
            <person name="Kuo A."/>
            <person name="Salamov A."/>
            <person name="Schmutz J."/>
            <person name="Lucas S."/>
            <person name="Pitluck S."/>
            <person name="Rosenblum E."/>
            <person name="Stajich J."/>
            <person name="Eisen M."/>
            <person name="Grigoriev I.V."/>
        </authorList>
    </citation>
    <scope>NUCLEOTIDE SEQUENCE [LARGE SCALE GENOMIC DNA]</scope>
    <source>
        <strain evidence="9">JAM81 / FGSC 10211</strain>
    </source>
</reference>
<dbReference type="SMART" id="SM00838">
    <property type="entry name" value="EFG_C"/>
    <property type="match status" value="1"/>
</dbReference>
<dbReference type="NCBIfam" id="TIGR00231">
    <property type="entry name" value="small_GTP"/>
    <property type="match status" value="1"/>
</dbReference>
<dbReference type="OMA" id="GPQFTFP"/>
<dbReference type="STRING" id="684364.F4P6Y6"/>
<dbReference type="OrthoDB" id="198619at2759"/>
<keyword evidence="4 6" id="KW-0342">GTP-binding</keyword>
<dbReference type="InterPro" id="IPR005225">
    <property type="entry name" value="Small_GTP-bd"/>
</dbReference>
<keyword evidence="1 6" id="KW-0547">Nucleotide-binding</keyword>
<dbReference type="InterPro" id="IPR009000">
    <property type="entry name" value="Transl_B-barrel_sf"/>
</dbReference>
<dbReference type="InterPro" id="IPR000795">
    <property type="entry name" value="T_Tr_GTP-bd_dom"/>
</dbReference>
<accession>F4P6Y6</accession>
<dbReference type="GO" id="GO:0005759">
    <property type="term" value="C:mitochondrial matrix"/>
    <property type="evidence" value="ECO:0007669"/>
    <property type="project" value="UniProtKB-ARBA"/>
</dbReference>
<comment type="function">
    <text evidence="5">Catalyzes the GTP-dependent ribosomal translocation step during translation elongation. During this step, the ribosome changes from the pre-translocational (PRE) to the post-translocational (POST) state as the newly formed A-site-bound peptidyl-tRNA and P-site-bound deacylated tRNA move to the P and E sites, respectively. Catalyzes the coordinated movement of the two tRNA molecules, the mRNA and conformational changes in the ribosome.</text>
</comment>
<name>F4P6Y6_BATDJ</name>